<accession>A0A0N7HIJ2</accession>
<dbReference type="STRING" id="1397108.IMCC12053_1426"/>
<dbReference type="Proteomes" id="UP000064920">
    <property type="component" value="Chromosome"/>
</dbReference>
<dbReference type="KEGG" id="cmar:IMCC12053_1426"/>
<evidence type="ECO:0000313" key="1">
    <source>
        <dbReference type="EMBL" id="ALI55373.1"/>
    </source>
</evidence>
<dbReference type="AlphaFoldDB" id="A0A0N7HIJ2"/>
<gene>
    <name evidence="1" type="ORF">IMCC12053_1426</name>
</gene>
<reference evidence="2" key="1">
    <citation type="submission" date="2015-05" db="EMBL/GenBank/DDBJ databases">
        <authorList>
            <person name="Oh H.-M."/>
            <person name="Yang J.-A."/>
            <person name="Cho J.-C."/>
            <person name="Kang I."/>
        </authorList>
    </citation>
    <scope>NUCLEOTIDE SEQUENCE [LARGE SCALE GENOMIC DNA]</scope>
    <source>
        <strain evidence="2">IMCC 12053</strain>
    </source>
</reference>
<dbReference type="EMBL" id="CP012023">
    <property type="protein sequence ID" value="ALI55373.1"/>
    <property type="molecule type" value="Genomic_DNA"/>
</dbReference>
<keyword evidence="2" id="KW-1185">Reference proteome</keyword>
<name>A0A0N7HIJ2_9RHOB</name>
<sequence length="109" mass="12276">MWSLPKFIKLMTRGISAAFFGFGASIGVGTARIFRISARIVARQSSHFILSWSADALGLIDVMILAKYNVIFCRPWVAMVGKNGSSQKSKYGREGQVCFHLIDPFYYRF</sequence>
<proteinExistence type="predicted"/>
<protein>
    <submittedName>
        <fullName evidence="1">Uncharacterized protein</fullName>
    </submittedName>
</protein>
<organism evidence="1 2">
    <name type="scientific">Celeribacter marinus</name>
    <dbReference type="NCBI Taxonomy" id="1397108"/>
    <lineage>
        <taxon>Bacteria</taxon>
        <taxon>Pseudomonadati</taxon>
        <taxon>Pseudomonadota</taxon>
        <taxon>Alphaproteobacteria</taxon>
        <taxon>Rhodobacterales</taxon>
        <taxon>Roseobacteraceae</taxon>
        <taxon>Celeribacter</taxon>
    </lineage>
</organism>
<evidence type="ECO:0000313" key="2">
    <source>
        <dbReference type="Proteomes" id="UP000064920"/>
    </source>
</evidence>